<sequence length="82" mass="9068">MIEEILTDDPLELALARAETEHNVTSMDADGYDKMVDSAKSMEKLVAYLSLGEKDESNQSSIGVPHGVLGDIWVQLEFKRSV</sequence>
<accession>A0A8S9SMT7</accession>
<organism evidence="1 2">
    <name type="scientific">Brassica cretica</name>
    <name type="common">Mustard</name>
    <dbReference type="NCBI Taxonomy" id="69181"/>
    <lineage>
        <taxon>Eukaryota</taxon>
        <taxon>Viridiplantae</taxon>
        <taxon>Streptophyta</taxon>
        <taxon>Embryophyta</taxon>
        <taxon>Tracheophyta</taxon>
        <taxon>Spermatophyta</taxon>
        <taxon>Magnoliopsida</taxon>
        <taxon>eudicotyledons</taxon>
        <taxon>Gunneridae</taxon>
        <taxon>Pentapetalae</taxon>
        <taxon>rosids</taxon>
        <taxon>malvids</taxon>
        <taxon>Brassicales</taxon>
        <taxon>Brassicaceae</taxon>
        <taxon>Brassiceae</taxon>
        <taxon>Brassica</taxon>
    </lineage>
</organism>
<dbReference type="AlphaFoldDB" id="A0A8S9SMT7"/>
<name>A0A8S9SMT7_BRACR</name>
<proteinExistence type="predicted"/>
<evidence type="ECO:0000313" key="1">
    <source>
        <dbReference type="EMBL" id="KAF3602886.1"/>
    </source>
</evidence>
<dbReference type="EMBL" id="QGKX02000004">
    <property type="protein sequence ID" value="KAF3602886.1"/>
    <property type="molecule type" value="Genomic_DNA"/>
</dbReference>
<gene>
    <name evidence="1" type="ORF">F2Q69_00035354</name>
</gene>
<protein>
    <submittedName>
        <fullName evidence="1">Uncharacterized protein</fullName>
    </submittedName>
</protein>
<reference evidence="1" key="1">
    <citation type="submission" date="2019-12" db="EMBL/GenBank/DDBJ databases">
        <title>Genome sequencing and annotation of Brassica cretica.</title>
        <authorList>
            <person name="Studholme D.J."/>
            <person name="Sarris P."/>
        </authorList>
    </citation>
    <scope>NUCLEOTIDE SEQUENCE</scope>
    <source>
        <strain evidence="1">PFS-109/04</strain>
        <tissue evidence="1">Leaf</tissue>
    </source>
</reference>
<evidence type="ECO:0000313" key="2">
    <source>
        <dbReference type="Proteomes" id="UP000712600"/>
    </source>
</evidence>
<dbReference type="Proteomes" id="UP000712600">
    <property type="component" value="Unassembled WGS sequence"/>
</dbReference>
<comment type="caution">
    <text evidence="1">The sequence shown here is derived from an EMBL/GenBank/DDBJ whole genome shotgun (WGS) entry which is preliminary data.</text>
</comment>